<comment type="caution">
    <text evidence="2">The sequence shown here is derived from an EMBL/GenBank/DDBJ whole genome shotgun (WGS) entry which is preliminary data.</text>
</comment>
<feature type="region of interest" description="Disordered" evidence="1">
    <location>
        <begin position="1"/>
        <end position="41"/>
    </location>
</feature>
<evidence type="ECO:0000313" key="3">
    <source>
        <dbReference type="Proteomes" id="UP001283361"/>
    </source>
</evidence>
<sequence length="107" mass="11700">MAAPVAAVSSNTACASTKTRQENPSGQEESSDSDGETEPARIFHRRISTNRHIKTAPSQLVLHLLASSLHSPNVNMDKFVQQRPQQVWDTLNGVILDNGSENNIDFS</sequence>
<keyword evidence="3" id="KW-1185">Reference proteome</keyword>
<reference evidence="2" key="1">
    <citation type="journal article" date="2023" name="G3 (Bethesda)">
        <title>A reference genome for the long-term kleptoplast-retaining sea slug Elysia crispata morphotype clarki.</title>
        <authorList>
            <person name="Eastman K.E."/>
            <person name="Pendleton A.L."/>
            <person name="Shaikh M.A."/>
            <person name="Suttiyut T."/>
            <person name="Ogas R."/>
            <person name="Tomko P."/>
            <person name="Gavelis G."/>
            <person name="Widhalm J.R."/>
            <person name="Wisecaver J.H."/>
        </authorList>
    </citation>
    <scope>NUCLEOTIDE SEQUENCE</scope>
    <source>
        <strain evidence="2">ECLA1</strain>
    </source>
</reference>
<dbReference type="Proteomes" id="UP001283361">
    <property type="component" value="Unassembled WGS sequence"/>
</dbReference>
<gene>
    <name evidence="2" type="ORF">RRG08_057465</name>
</gene>
<organism evidence="2 3">
    <name type="scientific">Elysia crispata</name>
    <name type="common">lettuce slug</name>
    <dbReference type="NCBI Taxonomy" id="231223"/>
    <lineage>
        <taxon>Eukaryota</taxon>
        <taxon>Metazoa</taxon>
        <taxon>Spiralia</taxon>
        <taxon>Lophotrochozoa</taxon>
        <taxon>Mollusca</taxon>
        <taxon>Gastropoda</taxon>
        <taxon>Heterobranchia</taxon>
        <taxon>Euthyneura</taxon>
        <taxon>Panpulmonata</taxon>
        <taxon>Sacoglossa</taxon>
        <taxon>Placobranchoidea</taxon>
        <taxon>Plakobranchidae</taxon>
        <taxon>Elysia</taxon>
    </lineage>
</organism>
<dbReference type="EMBL" id="JAWDGP010006400">
    <property type="protein sequence ID" value="KAK3741704.1"/>
    <property type="molecule type" value="Genomic_DNA"/>
</dbReference>
<proteinExistence type="predicted"/>
<accession>A0AAE0YDA4</accession>
<evidence type="ECO:0000256" key="1">
    <source>
        <dbReference type="SAM" id="MobiDB-lite"/>
    </source>
</evidence>
<protein>
    <submittedName>
        <fullName evidence="2">Uncharacterized protein</fullName>
    </submittedName>
</protein>
<name>A0AAE0YDA4_9GAST</name>
<feature type="compositionally biased region" description="Polar residues" evidence="1">
    <location>
        <begin position="8"/>
        <end position="24"/>
    </location>
</feature>
<evidence type="ECO:0000313" key="2">
    <source>
        <dbReference type="EMBL" id="KAK3741704.1"/>
    </source>
</evidence>
<dbReference type="AlphaFoldDB" id="A0AAE0YDA4"/>